<evidence type="ECO:0000256" key="2">
    <source>
        <dbReference type="ARBA" id="ARBA00022692"/>
    </source>
</evidence>
<name>A0A6L8VF45_9RHOB</name>
<evidence type="ECO:0000256" key="4">
    <source>
        <dbReference type="ARBA" id="ARBA00022840"/>
    </source>
</evidence>
<feature type="domain" description="ABC transporter" evidence="8">
    <location>
        <begin position="329"/>
        <end position="564"/>
    </location>
</feature>
<dbReference type="RefSeq" id="WP_161342911.1">
    <property type="nucleotide sequence ID" value="NZ_BMGW01000001.1"/>
</dbReference>
<dbReference type="Gene3D" id="3.40.50.300">
    <property type="entry name" value="P-loop containing nucleotide triphosphate hydrolases"/>
    <property type="match status" value="1"/>
</dbReference>
<dbReference type="AlphaFoldDB" id="A0A6L8VF45"/>
<evidence type="ECO:0000313" key="11">
    <source>
        <dbReference type="Proteomes" id="UP000477083"/>
    </source>
</evidence>
<evidence type="ECO:0000259" key="9">
    <source>
        <dbReference type="PROSITE" id="PS50929"/>
    </source>
</evidence>
<proteinExistence type="predicted"/>
<feature type="transmembrane region" description="Helical" evidence="7">
    <location>
        <begin position="23"/>
        <end position="49"/>
    </location>
</feature>
<keyword evidence="4 10" id="KW-0067">ATP-binding</keyword>
<dbReference type="GO" id="GO:0005524">
    <property type="term" value="F:ATP binding"/>
    <property type="evidence" value="ECO:0007669"/>
    <property type="project" value="UniProtKB-KW"/>
</dbReference>
<dbReference type="PROSITE" id="PS50929">
    <property type="entry name" value="ABC_TM1F"/>
    <property type="match status" value="1"/>
</dbReference>
<dbReference type="GO" id="GO:0005886">
    <property type="term" value="C:plasma membrane"/>
    <property type="evidence" value="ECO:0007669"/>
    <property type="project" value="UniProtKB-SubCell"/>
</dbReference>
<sequence length="569" mass="58209">MTRHDTAADGTGPRAALTESRSALAAVVLFSAAGNLLLLTGPIFVMQVYDRVLGAQSVETLTALGLIAVTCYAAMVALDALRGRIIARIGARLRARLEPRVLEAALGRGAAPDAVADLEALQRALSLPVAGALMDLPWVLVFLLPLFAFHPLLGGLALAGGALLVAIAASNRAVLRAPLAAAQTDAEAEARLAARLAAEPETLAALGLGPAALARWQGLRDTALRSALRLSDRAGLHAALARGARQAMQSVLLGAAAWLVLRGEIGAGALFASSVLAARALAPIEQVIAGWPALQNAAAGWARLSAAPAAPSRLQHARPTHLPRPPAMLEVQQLAVVPPGAAGPVLRGLSFRLDAGQVLGVIGNSGAGKTTLLRALTGAWPIAAGTVRFGGAALDQYGPGLASLIGHVPQRVPLFEASLATNIARLDPSHDPAAVIAAARRAGAHEMILALPRGYDTAIEESGAPLSVGQIQRIGLARALFGAPLLLLLDEADAGLDTAGEAALAEAIRTHRAAGGMTVLSAHRPAAVRGCDLLLMLEGGQLRAFGPREDVLRQALAKPPPPRKTGCAA</sequence>
<gene>
    <name evidence="10" type="ORF">GS660_02155</name>
</gene>
<evidence type="ECO:0000259" key="8">
    <source>
        <dbReference type="PROSITE" id="PS50893"/>
    </source>
</evidence>
<dbReference type="Gene3D" id="1.20.1560.10">
    <property type="entry name" value="ABC transporter type 1, transmembrane domain"/>
    <property type="match status" value="1"/>
</dbReference>
<keyword evidence="11" id="KW-1185">Reference proteome</keyword>
<dbReference type="GO" id="GO:0016887">
    <property type="term" value="F:ATP hydrolysis activity"/>
    <property type="evidence" value="ECO:0007669"/>
    <property type="project" value="InterPro"/>
</dbReference>
<dbReference type="GO" id="GO:0015421">
    <property type="term" value="F:ABC-type oligopeptide transporter activity"/>
    <property type="evidence" value="ECO:0007669"/>
    <property type="project" value="TreeGrafter"/>
</dbReference>
<dbReference type="InterPro" id="IPR011527">
    <property type="entry name" value="ABC1_TM_dom"/>
</dbReference>
<dbReference type="Proteomes" id="UP000477083">
    <property type="component" value="Unassembled WGS sequence"/>
</dbReference>
<organism evidence="10 11">
    <name type="scientific">Frigidibacter albus</name>
    <dbReference type="NCBI Taxonomy" id="1465486"/>
    <lineage>
        <taxon>Bacteria</taxon>
        <taxon>Pseudomonadati</taxon>
        <taxon>Pseudomonadota</taxon>
        <taxon>Alphaproteobacteria</taxon>
        <taxon>Rhodobacterales</taxon>
        <taxon>Paracoccaceae</taxon>
        <taxon>Frigidibacter</taxon>
    </lineage>
</organism>
<dbReference type="Pfam" id="PF00005">
    <property type="entry name" value="ABC_tran"/>
    <property type="match status" value="1"/>
</dbReference>
<keyword evidence="3" id="KW-0547">Nucleotide-binding</keyword>
<dbReference type="SUPFAM" id="SSF52540">
    <property type="entry name" value="P-loop containing nucleoside triphosphate hydrolases"/>
    <property type="match status" value="1"/>
</dbReference>
<evidence type="ECO:0000256" key="3">
    <source>
        <dbReference type="ARBA" id="ARBA00022741"/>
    </source>
</evidence>
<dbReference type="InterPro" id="IPR039421">
    <property type="entry name" value="Type_1_exporter"/>
</dbReference>
<keyword evidence="2 7" id="KW-0812">Transmembrane</keyword>
<dbReference type="EMBL" id="WWNR01000001">
    <property type="protein sequence ID" value="MZQ87899.1"/>
    <property type="molecule type" value="Genomic_DNA"/>
</dbReference>
<dbReference type="SMART" id="SM00382">
    <property type="entry name" value="AAA"/>
    <property type="match status" value="1"/>
</dbReference>
<dbReference type="OrthoDB" id="9808328at2"/>
<evidence type="ECO:0000313" key="10">
    <source>
        <dbReference type="EMBL" id="MZQ87899.1"/>
    </source>
</evidence>
<dbReference type="InterPro" id="IPR003593">
    <property type="entry name" value="AAA+_ATPase"/>
</dbReference>
<feature type="transmembrane region" description="Helical" evidence="7">
    <location>
        <begin position="61"/>
        <end position="81"/>
    </location>
</feature>
<dbReference type="InterPro" id="IPR027417">
    <property type="entry name" value="P-loop_NTPase"/>
</dbReference>
<keyword evidence="6 7" id="KW-0472">Membrane</keyword>
<dbReference type="InterPro" id="IPR017871">
    <property type="entry name" value="ABC_transporter-like_CS"/>
</dbReference>
<feature type="transmembrane region" description="Helical" evidence="7">
    <location>
        <begin position="125"/>
        <end position="146"/>
    </location>
</feature>
<comment type="caution">
    <text evidence="10">The sequence shown here is derived from an EMBL/GenBank/DDBJ whole genome shotgun (WGS) entry which is preliminary data.</text>
</comment>
<evidence type="ECO:0000256" key="5">
    <source>
        <dbReference type="ARBA" id="ARBA00022989"/>
    </source>
</evidence>
<protein>
    <submittedName>
        <fullName evidence="10">ATP-binding cassette domain-containing protein</fullName>
    </submittedName>
</protein>
<dbReference type="SUPFAM" id="SSF90123">
    <property type="entry name" value="ABC transporter transmembrane region"/>
    <property type="match status" value="1"/>
</dbReference>
<accession>A0A6L8VF45</accession>
<keyword evidence="5 7" id="KW-1133">Transmembrane helix</keyword>
<evidence type="ECO:0000256" key="6">
    <source>
        <dbReference type="ARBA" id="ARBA00023136"/>
    </source>
</evidence>
<dbReference type="PANTHER" id="PTHR43394:SF1">
    <property type="entry name" value="ATP-BINDING CASSETTE SUB-FAMILY B MEMBER 10, MITOCHONDRIAL"/>
    <property type="match status" value="1"/>
</dbReference>
<dbReference type="PROSITE" id="PS00211">
    <property type="entry name" value="ABC_TRANSPORTER_1"/>
    <property type="match status" value="1"/>
</dbReference>
<comment type="subcellular location">
    <subcellularLocation>
        <location evidence="1">Cell membrane</location>
        <topology evidence="1">Multi-pass membrane protein</topology>
    </subcellularLocation>
</comment>
<feature type="domain" description="ABC transmembrane type-1" evidence="9">
    <location>
        <begin position="25"/>
        <end position="296"/>
    </location>
</feature>
<dbReference type="InterPro" id="IPR003439">
    <property type="entry name" value="ABC_transporter-like_ATP-bd"/>
</dbReference>
<dbReference type="PANTHER" id="PTHR43394">
    <property type="entry name" value="ATP-DEPENDENT PERMEASE MDL1, MITOCHONDRIAL"/>
    <property type="match status" value="1"/>
</dbReference>
<feature type="transmembrane region" description="Helical" evidence="7">
    <location>
        <begin position="152"/>
        <end position="169"/>
    </location>
</feature>
<dbReference type="InterPro" id="IPR036640">
    <property type="entry name" value="ABC1_TM_sf"/>
</dbReference>
<evidence type="ECO:0000256" key="1">
    <source>
        <dbReference type="ARBA" id="ARBA00004651"/>
    </source>
</evidence>
<evidence type="ECO:0000256" key="7">
    <source>
        <dbReference type="SAM" id="Phobius"/>
    </source>
</evidence>
<reference evidence="10 11" key="1">
    <citation type="submission" date="2020-01" db="EMBL/GenBank/DDBJ databases">
        <title>Frigidibacter albus SP32T (=CGMCC 1.13995T).</title>
        <authorList>
            <person name="Liao X."/>
        </authorList>
    </citation>
    <scope>NUCLEOTIDE SEQUENCE [LARGE SCALE GENOMIC DNA]</scope>
    <source>
        <strain evidence="10 11">SP32</strain>
    </source>
</reference>
<dbReference type="PROSITE" id="PS50893">
    <property type="entry name" value="ABC_TRANSPORTER_2"/>
    <property type="match status" value="1"/>
</dbReference>